<dbReference type="AlphaFoldDB" id="F8P6J6"/>
<dbReference type="HOGENOM" id="CLU_053381_5_0_1"/>
<reference evidence="4" key="1">
    <citation type="journal article" date="2011" name="Science">
        <title>The plant cell wall-decomposing machinery underlies the functional diversity of forest fungi.</title>
        <authorList>
            <person name="Eastwood D.C."/>
            <person name="Floudas D."/>
            <person name="Binder M."/>
            <person name="Majcherczyk A."/>
            <person name="Schneider P."/>
            <person name="Aerts A."/>
            <person name="Asiegbu F.O."/>
            <person name="Baker S.E."/>
            <person name="Barry K."/>
            <person name="Bendiksby M."/>
            <person name="Blumentritt M."/>
            <person name="Coutinho P.M."/>
            <person name="Cullen D."/>
            <person name="de Vries R.P."/>
            <person name="Gathman A."/>
            <person name="Goodell B."/>
            <person name="Henrissat B."/>
            <person name="Ihrmark K."/>
            <person name="Kauserud H."/>
            <person name="Kohler A."/>
            <person name="LaButti K."/>
            <person name="Lapidus A."/>
            <person name="Lavin J.L."/>
            <person name="Lee Y.-H."/>
            <person name="Lindquist E."/>
            <person name="Lilly W."/>
            <person name="Lucas S."/>
            <person name="Morin E."/>
            <person name="Murat C."/>
            <person name="Oguiza J.A."/>
            <person name="Park J."/>
            <person name="Pisabarro A.G."/>
            <person name="Riley R."/>
            <person name="Rosling A."/>
            <person name="Salamov A."/>
            <person name="Schmidt O."/>
            <person name="Schmutz J."/>
            <person name="Skrede I."/>
            <person name="Stenlid J."/>
            <person name="Wiebenga A."/>
            <person name="Xie X."/>
            <person name="Kuees U."/>
            <person name="Hibbett D.S."/>
            <person name="Hoffmeister D."/>
            <person name="Hoegberg N."/>
            <person name="Martin F."/>
            <person name="Grigoriev I.V."/>
            <person name="Watkinson S.C."/>
        </authorList>
    </citation>
    <scope>NUCLEOTIDE SEQUENCE [LARGE SCALE GENOMIC DNA]</scope>
    <source>
        <strain evidence="4">S7.9</strain>
    </source>
</reference>
<dbReference type="Gene3D" id="2.60.40.420">
    <property type="entry name" value="Cupredoxins - blue copper proteins"/>
    <property type="match status" value="1"/>
</dbReference>
<feature type="chain" id="PRO_5003376613" description="Phytocyanin domain-containing protein" evidence="2">
    <location>
        <begin position="21"/>
        <end position="199"/>
    </location>
</feature>
<keyword evidence="1" id="KW-0472">Membrane</keyword>
<dbReference type="InterPro" id="IPR052953">
    <property type="entry name" value="Ser-rich/MCO-related"/>
</dbReference>
<sequence length="199" mass="20018">MRFSTVIAALVSAAVPFVSGAAVATPTTYTILVGMNSTLTYTPSSVNATVGDIINFQFVAGNHTATQSTFADPCANNTTPMTGVDSGFKPVAANATSLPAYSFTMTNSTPLWFYCRQAGHCQKGMVFAVNPTAQSTFAMFQETAMSSNTTTGGMATTSGSVTAPAAAAATTTPANGALALGGSAAGIITTIGLLVGVLM</sequence>
<feature type="transmembrane region" description="Helical" evidence="1">
    <location>
        <begin position="177"/>
        <end position="198"/>
    </location>
</feature>
<dbReference type="PANTHER" id="PTHR34883">
    <property type="entry name" value="SERINE-RICH PROTEIN, PUTATIVE-RELATED-RELATED"/>
    <property type="match status" value="1"/>
</dbReference>
<protein>
    <recommendedName>
        <fullName evidence="5">Phytocyanin domain-containing protein</fullName>
    </recommendedName>
</protein>
<evidence type="ECO:0008006" key="5">
    <source>
        <dbReference type="Google" id="ProtNLM"/>
    </source>
</evidence>
<dbReference type="InterPro" id="IPR008972">
    <property type="entry name" value="Cupredoxin"/>
</dbReference>
<dbReference type="Proteomes" id="UP000008064">
    <property type="component" value="Unassembled WGS sequence"/>
</dbReference>
<evidence type="ECO:0000313" key="3">
    <source>
        <dbReference type="EMBL" id="EGO21062.1"/>
    </source>
</evidence>
<dbReference type="EMBL" id="GL945439">
    <property type="protein sequence ID" value="EGO21062.1"/>
    <property type="molecule type" value="Genomic_DNA"/>
</dbReference>
<accession>F8P6J6</accession>
<name>F8P6J6_SERL9</name>
<keyword evidence="1" id="KW-1133">Transmembrane helix</keyword>
<dbReference type="PANTHER" id="PTHR34883:SF4">
    <property type="entry name" value="CUPREDOXIN"/>
    <property type="match status" value="1"/>
</dbReference>
<proteinExistence type="predicted"/>
<dbReference type="RefSeq" id="XP_007322019.1">
    <property type="nucleotide sequence ID" value="XM_007321957.1"/>
</dbReference>
<evidence type="ECO:0000256" key="1">
    <source>
        <dbReference type="SAM" id="Phobius"/>
    </source>
</evidence>
<evidence type="ECO:0000313" key="4">
    <source>
        <dbReference type="Proteomes" id="UP000008064"/>
    </source>
</evidence>
<keyword evidence="1" id="KW-0812">Transmembrane</keyword>
<gene>
    <name evidence="3" type="ORF">SERLADRAFT_475733</name>
</gene>
<dbReference type="KEGG" id="sla:SERLADRAFT_475733"/>
<dbReference type="SUPFAM" id="SSF49503">
    <property type="entry name" value="Cupredoxins"/>
    <property type="match status" value="1"/>
</dbReference>
<keyword evidence="2" id="KW-0732">Signal</keyword>
<dbReference type="GeneID" id="18820683"/>
<evidence type="ECO:0000256" key="2">
    <source>
        <dbReference type="SAM" id="SignalP"/>
    </source>
</evidence>
<feature type="signal peptide" evidence="2">
    <location>
        <begin position="1"/>
        <end position="20"/>
    </location>
</feature>
<organism evidence="4">
    <name type="scientific">Serpula lacrymans var. lacrymans (strain S7.9)</name>
    <name type="common">Dry rot fungus</name>
    <dbReference type="NCBI Taxonomy" id="578457"/>
    <lineage>
        <taxon>Eukaryota</taxon>
        <taxon>Fungi</taxon>
        <taxon>Dikarya</taxon>
        <taxon>Basidiomycota</taxon>
        <taxon>Agaricomycotina</taxon>
        <taxon>Agaricomycetes</taxon>
        <taxon>Agaricomycetidae</taxon>
        <taxon>Boletales</taxon>
        <taxon>Coniophorineae</taxon>
        <taxon>Serpulaceae</taxon>
        <taxon>Serpula</taxon>
    </lineage>
</organism>
<dbReference type="OrthoDB" id="1921208at2759"/>
<dbReference type="CDD" id="cd00920">
    <property type="entry name" value="Cupredoxin"/>
    <property type="match status" value="1"/>
</dbReference>